<reference evidence="3" key="1">
    <citation type="journal article" date="2015" name="Nature">
        <title>Complex archaea that bridge the gap between prokaryotes and eukaryotes.</title>
        <authorList>
            <person name="Spang A."/>
            <person name="Saw J.H."/>
            <person name="Jorgensen S.L."/>
            <person name="Zaremba-Niedzwiedzka K."/>
            <person name="Martijn J."/>
            <person name="Lind A.E."/>
            <person name="van Eijk R."/>
            <person name="Schleper C."/>
            <person name="Guy L."/>
            <person name="Ettema T.J."/>
        </authorList>
    </citation>
    <scope>NUCLEOTIDE SEQUENCE</scope>
</reference>
<organism evidence="3">
    <name type="scientific">marine sediment metagenome</name>
    <dbReference type="NCBI Taxonomy" id="412755"/>
    <lineage>
        <taxon>unclassified sequences</taxon>
        <taxon>metagenomes</taxon>
        <taxon>ecological metagenomes</taxon>
    </lineage>
</organism>
<name>A0A0F9KSD8_9ZZZZ</name>
<dbReference type="AlphaFoldDB" id="A0A0F9KSD8"/>
<sequence length="241" mass="24310">MIISSVGQVQTVSMEPATPQPKGPPVDQSPAVLPQVEAEGSPPVEFEAEGGRGQGVLRKLLAGHYKGVAEVRLRINFHDELAAAEAVAIESTAGGAATDVAGAVGAQLGELGAALALTDEQLSALGDEQQTFSDAVSSAVQAFSGSEAGAAESLTESLQQAFDSLVATVQAIVTPEPVEAEAAPPPPILGDINGDGAVNITDLGIIATNWGRDGLTREDGDFTGDGTVTVTDLGVVASNWG</sequence>
<evidence type="ECO:0000259" key="2">
    <source>
        <dbReference type="PROSITE" id="PS51766"/>
    </source>
</evidence>
<dbReference type="CDD" id="cd14254">
    <property type="entry name" value="Dockerin_II"/>
    <property type="match status" value="1"/>
</dbReference>
<dbReference type="PROSITE" id="PS00018">
    <property type="entry name" value="EF_HAND_1"/>
    <property type="match status" value="1"/>
</dbReference>
<evidence type="ECO:0000313" key="3">
    <source>
        <dbReference type="EMBL" id="KKM77706.1"/>
    </source>
</evidence>
<feature type="compositionally biased region" description="Polar residues" evidence="1">
    <location>
        <begin position="1"/>
        <end position="13"/>
    </location>
</feature>
<feature type="domain" description="Dockerin" evidence="2">
    <location>
        <begin position="185"/>
        <end position="241"/>
    </location>
</feature>
<dbReference type="InterPro" id="IPR016134">
    <property type="entry name" value="Dockerin_dom"/>
</dbReference>
<feature type="region of interest" description="Disordered" evidence="1">
    <location>
        <begin position="1"/>
        <end position="30"/>
    </location>
</feature>
<protein>
    <recommendedName>
        <fullName evidence="2">Dockerin domain-containing protein</fullName>
    </recommendedName>
</protein>
<dbReference type="EMBL" id="LAZR01008603">
    <property type="protein sequence ID" value="KKM77706.1"/>
    <property type="molecule type" value="Genomic_DNA"/>
</dbReference>
<dbReference type="InterPro" id="IPR036439">
    <property type="entry name" value="Dockerin_dom_sf"/>
</dbReference>
<gene>
    <name evidence="3" type="ORF">LCGC14_1367340</name>
</gene>
<comment type="caution">
    <text evidence="3">The sequence shown here is derived from an EMBL/GenBank/DDBJ whole genome shotgun (WGS) entry which is preliminary data.</text>
</comment>
<feature type="non-terminal residue" evidence="3">
    <location>
        <position position="241"/>
    </location>
</feature>
<dbReference type="InterPro" id="IPR002105">
    <property type="entry name" value="Dockerin_1_rpt"/>
</dbReference>
<dbReference type="Pfam" id="PF00404">
    <property type="entry name" value="Dockerin_1"/>
    <property type="match status" value="1"/>
</dbReference>
<accession>A0A0F9KSD8</accession>
<dbReference type="Gene3D" id="1.10.1330.10">
    <property type="entry name" value="Dockerin domain"/>
    <property type="match status" value="1"/>
</dbReference>
<dbReference type="InterPro" id="IPR018247">
    <property type="entry name" value="EF_Hand_1_Ca_BS"/>
</dbReference>
<evidence type="ECO:0000256" key="1">
    <source>
        <dbReference type="SAM" id="MobiDB-lite"/>
    </source>
</evidence>
<dbReference type="SUPFAM" id="SSF63446">
    <property type="entry name" value="Type I dockerin domain"/>
    <property type="match status" value="1"/>
</dbReference>
<proteinExistence type="predicted"/>
<dbReference type="GO" id="GO:0004553">
    <property type="term" value="F:hydrolase activity, hydrolyzing O-glycosyl compounds"/>
    <property type="evidence" value="ECO:0007669"/>
    <property type="project" value="InterPro"/>
</dbReference>
<dbReference type="PROSITE" id="PS51766">
    <property type="entry name" value="DOCKERIN"/>
    <property type="match status" value="1"/>
</dbReference>
<dbReference type="GO" id="GO:0000272">
    <property type="term" value="P:polysaccharide catabolic process"/>
    <property type="evidence" value="ECO:0007669"/>
    <property type="project" value="InterPro"/>
</dbReference>